<dbReference type="EMBL" id="JACHFD010000012">
    <property type="protein sequence ID" value="MBB5352406.1"/>
    <property type="molecule type" value="Genomic_DNA"/>
</dbReference>
<dbReference type="AlphaFoldDB" id="A0A840V5U8"/>
<keyword evidence="1" id="KW-0732">Signal</keyword>
<dbReference type="Proteomes" id="UP000557717">
    <property type="component" value="Unassembled WGS sequence"/>
</dbReference>
<dbReference type="RefSeq" id="WP_184019422.1">
    <property type="nucleotide sequence ID" value="NZ_JACHFD010000012.1"/>
</dbReference>
<evidence type="ECO:0000313" key="3">
    <source>
        <dbReference type="Proteomes" id="UP000557717"/>
    </source>
</evidence>
<keyword evidence="3" id="KW-1185">Reference proteome</keyword>
<gene>
    <name evidence="2" type="ORF">HNR46_002651</name>
</gene>
<evidence type="ECO:0000313" key="2">
    <source>
        <dbReference type="EMBL" id="MBB5352406.1"/>
    </source>
</evidence>
<reference evidence="2 3" key="1">
    <citation type="submission" date="2020-08" db="EMBL/GenBank/DDBJ databases">
        <title>Genomic Encyclopedia of Type Strains, Phase IV (KMG-IV): sequencing the most valuable type-strain genomes for metagenomic binning, comparative biology and taxonomic classification.</title>
        <authorList>
            <person name="Goeker M."/>
        </authorList>
    </citation>
    <scope>NUCLEOTIDE SEQUENCE [LARGE SCALE GENOMIC DNA]</scope>
    <source>
        <strain evidence="2 3">YC6886</strain>
    </source>
</reference>
<comment type="caution">
    <text evidence="2">The sequence shown here is derived from an EMBL/GenBank/DDBJ whole genome shotgun (WGS) entry which is preliminary data.</text>
</comment>
<organism evidence="2 3">
    <name type="scientific">Haloferula luteola</name>
    <dbReference type="NCBI Taxonomy" id="595692"/>
    <lineage>
        <taxon>Bacteria</taxon>
        <taxon>Pseudomonadati</taxon>
        <taxon>Verrucomicrobiota</taxon>
        <taxon>Verrucomicrobiia</taxon>
        <taxon>Verrucomicrobiales</taxon>
        <taxon>Verrucomicrobiaceae</taxon>
        <taxon>Haloferula</taxon>
    </lineage>
</organism>
<protein>
    <submittedName>
        <fullName evidence="2">Uncharacterized protein</fullName>
    </submittedName>
</protein>
<accession>A0A840V5U8</accession>
<evidence type="ECO:0000256" key="1">
    <source>
        <dbReference type="SAM" id="SignalP"/>
    </source>
</evidence>
<feature type="chain" id="PRO_5032941396" evidence="1">
    <location>
        <begin position="18"/>
        <end position="477"/>
    </location>
</feature>
<feature type="signal peptide" evidence="1">
    <location>
        <begin position="1"/>
        <end position="17"/>
    </location>
</feature>
<name>A0A840V5U8_9BACT</name>
<proteinExistence type="predicted"/>
<sequence length="477" mass="52401">MIRLLLLLPLILGMASAEPPDLLRLSDGSLEGHFGGITPEGKLLWLRDDADNGLSFNLDRIQHVALRGAQPQGVTGELSHVFLTNGDCLPGTIVSMDRDQLVMESAVAGQLTIPISAIASLAPNPFGGRLIYAGPFDAEAWEITLPASTDPTPEAQESKTPAWQHSGGDWYYHGGPEILRRALSMPRQSVFRMHLDWRAMPPVMIGFYSDFMAPPPLEGDEEAQQAAPRPDFTTASFGNSLILNVRGNYVSLQRCGYEKDGRPFSRMIRTDASTVQFRKRDEAELEIRTDLDEGTVTLYVDGSYMIHWNLEEEENFQPLGGGIGFGVPGNHDSLRISNLLVAEWNGMPDAARSFDHADRDLILLTNGTDRFSGEIVSIQDRRITLSGPYADLTIPLHEVAEVHLAGHQVEPPESIGNGSLAVFFQPVGRITGKIREAGPDHAVLDSPLLNQVRLDLRAASLLEYQPAGQFLNPWDEP</sequence>